<comment type="caution">
    <text evidence="2">The sequence shown here is derived from an EMBL/GenBank/DDBJ whole genome shotgun (WGS) entry which is preliminary data.</text>
</comment>
<dbReference type="InterPro" id="IPR001650">
    <property type="entry name" value="Helicase_C-like"/>
</dbReference>
<dbReference type="Gene3D" id="3.40.50.300">
    <property type="entry name" value="P-loop containing nucleotide triphosphate hydrolases"/>
    <property type="match status" value="1"/>
</dbReference>
<reference evidence="2" key="1">
    <citation type="submission" date="2021-01" db="EMBL/GenBank/DDBJ databases">
        <authorList>
            <person name="Kaushik A."/>
        </authorList>
    </citation>
    <scope>NUCLEOTIDE SEQUENCE</scope>
    <source>
        <strain evidence="2">AG2-2IIIB</strain>
    </source>
</reference>
<gene>
    <name evidence="2" type="ORF">RDB_LOCUS2788</name>
</gene>
<organism evidence="2 3">
    <name type="scientific">Rhizoctonia solani</name>
    <dbReference type="NCBI Taxonomy" id="456999"/>
    <lineage>
        <taxon>Eukaryota</taxon>
        <taxon>Fungi</taxon>
        <taxon>Dikarya</taxon>
        <taxon>Basidiomycota</taxon>
        <taxon>Agaricomycotina</taxon>
        <taxon>Agaricomycetes</taxon>
        <taxon>Cantharellales</taxon>
        <taxon>Ceratobasidiaceae</taxon>
        <taxon>Rhizoctonia</taxon>
    </lineage>
</organism>
<dbReference type="InterPro" id="IPR027417">
    <property type="entry name" value="P-loop_NTPase"/>
</dbReference>
<evidence type="ECO:0000313" key="3">
    <source>
        <dbReference type="Proteomes" id="UP000663843"/>
    </source>
</evidence>
<proteinExistence type="predicted"/>
<protein>
    <recommendedName>
        <fullName evidence="1">Helicase C-terminal domain-containing protein</fullName>
    </recommendedName>
</protein>
<feature type="domain" description="Helicase C-terminal" evidence="1">
    <location>
        <begin position="91"/>
        <end position="183"/>
    </location>
</feature>
<evidence type="ECO:0000259" key="1">
    <source>
        <dbReference type="Pfam" id="PF00271"/>
    </source>
</evidence>
<dbReference type="Pfam" id="PF00271">
    <property type="entry name" value="Helicase_C"/>
    <property type="match status" value="1"/>
</dbReference>
<dbReference type="AlphaFoldDB" id="A0A8H2ZWP4"/>
<dbReference type="SUPFAM" id="SSF52540">
    <property type="entry name" value="P-loop containing nucleoside triphosphate hydrolases"/>
    <property type="match status" value="1"/>
</dbReference>
<evidence type="ECO:0000313" key="2">
    <source>
        <dbReference type="EMBL" id="CAE6341137.1"/>
    </source>
</evidence>
<name>A0A8H2ZWP4_9AGAM</name>
<dbReference type="EMBL" id="CAJMWT010000297">
    <property type="protein sequence ID" value="CAE6341137.1"/>
    <property type="molecule type" value="Genomic_DNA"/>
</dbReference>
<dbReference type="Proteomes" id="UP000663843">
    <property type="component" value="Unassembled WGS sequence"/>
</dbReference>
<accession>A0A8H2ZWP4</accession>
<sequence length="242" mass="27416">MQFPLQIKKPVMAIELAPVLMVATRDRFLQLWTTTTSLKSPLVICLPQIVSSTDWHRQLRFGVCVMHCGPESFSEITHFFDQVDDLVLIPRSLVFADSYGAIIQLERELHRHFEPLNSREVVSVHHPVLSNGHRQIIVQMFRDGTTRIIVGAEPSLMGIELPGVTRIISFLPPQTIDNWVQRVVHGTNDALCECAIMAPKSLVKKSADQCDAIGLDVEPSLLSIQVEPRRRRNFDPIEVYTM</sequence>